<keyword evidence="2" id="KW-0597">Phosphoprotein</keyword>
<protein>
    <submittedName>
        <fullName evidence="10">6-methylsalicylic acid synthase</fullName>
    </submittedName>
</protein>
<dbReference type="Gene3D" id="3.40.47.10">
    <property type="match status" value="1"/>
</dbReference>
<dbReference type="PROSITE" id="PS50075">
    <property type="entry name" value="CARRIER"/>
    <property type="match status" value="1"/>
</dbReference>
<feature type="domain" description="Carrier" evidence="7">
    <location>
        <begin position="1615"/>
        <end position="1690"/>
    </location>
</feature>
<dbReference type="InterPro" id="IPR020806">
    <property type="entry name" value="PKS_PP-bd"/>
</dbReference>
<dbReference type="PROSITE" id="PS00606">
    <property type="entry name" value="KS3_1"/>
    <property type="match status" value="1"/>
</dbReference>
<dbReference type="OrthoDB" id="329835at2759"/>
<dbReference type="Pfam" id="PF02801">
    <property type="entry name" value="Ketoacyl-synt_C"/>
    <property type="match status" value="1"/>
</dbReference>
<keyword evidence="4" id="KW-0560">Oxidoreductase</keyword>
<dbReference type="CDD" id="cd00833">
    <property type="entry name" value="PKS"/>
    <property type="match status" value="1"/>
</dbReference>
<evidence type="ECO:0000313" key="11">
    <source>
        <dbReference type="Proteomes" id="UP000887229"/>
    </source>
</evidence>
<evidence type="ECO:0000259" key="9">
    <source>
        <dbReference type="PROSITE" id="PS52019"/>
    </source>
</evidence>
<dbReference type="PROSITE" id="PS52019">
    <property type="entry name" value="PKS_MFAS_DH"/>
    <property type="match status" value="1"/>
</dbReference>
<evidence type="ECO:0000256" key="6">
    <source>
        <dbReference type="PROSITE-ProRule" id="PRU01363"/>
    </source>
</evidence>
<feature type="region of interest" description="C-terminal hotdog fold" evidence="6">
    <location>
        <begin position="960"/>
        <end position="1102"/>
    </location>
</feature>
<dbReference type="GO" id="GO:0016491">
    <property type="term" value="F:oxidoreductase activity"/>
    <property type="evidence" value="ECO:0007669"/>
    <property type="project" value="UniProtKB-KW"/>
</dbReference>
<evidence type="ECO:0000256" key="4">
    <source>
        <dbReference type="ARBA" id="ARBA00023002"/>
    </source>
</evidence>
<dbReference type="Gene3D" id="1.10.1200.10">
    <property type="entry name" value="ACP-like"/>
    <property type="match status" value="1"/>
</dbReference>
<dbReference type="InterPro" id="IPR020841">
    <property type="entry name" value="PKS_Beta-ketoAc_synthase_dom"/>
</dbReference>
<dbReference type="InterPro" id="IPR042104">
    <property type="entry name" value="PKS_dehydratase_sf"/>
</dbReference>
<feature type="region of interest" description="N-terminal hotdog fold" evidence="6">
    <location>
        <begin position="824"/>
        <end position="943"/>
    </location>
</feature>
<evidence type="ECO:0000313" key="10">
    <source>
        <dbReference type="EMBL" id="KAG9250971.1"/>
    </source>
</evidence>
<dbReference type="Gene3D" id="3.10.129.110">
    <property type="entry name" value="Polyketide synthase dehydratase"/>
    <property type="match status" value="1"/>
</dbReference>
<dbReference type="Pfam" id="PF00698">
    <property type="entry name" value="Acyl_transf_1"/>
    <property type="match status" value="2"/>
</dbReference>
<evidence type="ECO:0000259" key="8">
    <source>
        <dbReference type="PROSITE" id="PS52004"/>
    </source>
</evidence>
<dbReference type="SMART" id="SM01294">
    <property type="entry name" value="PKS_PP_betabranch"/>
    <property type="match status" value="1"/>
</dbReference>
<keyword evidence="5" id="KW-0511">Multifunctional enzyme</keyword>
<dbReference type="PROSITE" id="PS52004">
    <property type="entry name" value="KS3_2"/>
    <property type="match status" value="1"/>
</dbReference>
<reference evidence="10" key="1">
    <citation type="journal article" date="2021" name="IMA Fungus">
        <title>Genomic characterization of three marine fungi, including Emericellopsis atlantica sp. nov. with signatures of a generalist lifestyle and marine biomass degradation.</title>
        <authorList>
            <person name="Hagestad O.C."/>
            <person name="Hou L."/>
            <person name="Andersen J.H."/>
            <person name="Hansen E.H."/>
            <person name="Altermark B."/>
            <person name="Li C."/>
            <person name="Kuhnert E."/>
            <person name="Cox R.J."/>
            <person name="Crous P.W."/>
            <person name="Spatafora J.W."/>
            <person name="Lail K."/>
            <person name="Amirebrahimi M."/>
            <person name="Lipzen A."/>
            <person name="Pangilinan J."/>
            <person name="Andreopoulos W."/>
            <person name="Hayes R.D."/>
            <person name="Ng V."/>
            <person name="Grigoriev I.V."/>
            <person name="Jackson S.A."/>
            <person name="Sutton T.D.S."/>
            <person name="Dobson A.D.W."/>
            <person name="Rama T."/>
        </authorList>
    </citation>
    <scope>NUCLEOTIDE SEQUENCE</scope>
    <source>
        <strain evidence="10">TS7</strain>
    </source>
</reference>
<dbReference type="SMART" id="SM00823">
    <property type="entry name" value="PKS_PP"/>
    <property type="match status" value="1"/>
</dbReference>
<dbReference type="GO" id="GO:0031177">
    <property type="term" value="F:phosphopantetheine binding"/>
    <property type="evidence" value="ECO:0007669"/>
    <property type="project" value="InterPro"/>
</dbReference>
<organism evidence="10 11">
    <name type="scientific">Emericellopsis atlantica</name>
    <dbReference type="NCBI Taxonomy" id="2614577"/>
    <lineage>
        <taxon>Eukaryota</taxon>
        <taxon>Fungi</taxon>
        <taxon>Dikarya</taxon>
        <taxon>Ascomycota</taxon>
        <taxon>Pezizomycotina</taxon>
        <taxon>Sordariomycetes</taxon>
        <taxon>Hypocreomycetidae</taxon>
        <taxon>Hypocreales</taxon>
        <taxon>Bionectriaceae</taxon>
        <taxon>Emericellopsis</taxon>
    </lineage>
</organism>
<proteinExistence type="predicted"/>
<dbReference type="Pfam" id="PF00550">
    <property type="entry name" value="PP-binding"/>
    <property type="match status" value="1"/>
</dbReference>
<dbReference type="InterPro" id="IPR049900">
    <property type="entry name" value="PKS_mFAS_DH"/>
</dbReference>
<dbReference type="Proteomes" id="UP000887229">
    <property type="component" value="Unassembled WGS sequence"/>
</dbReference>
<dbReference type="RefSeq" id="XP_046114895.1">
    <property type="nucleotide sequence ID" value="XM_046266210.1"/>
</dbReference>
<dbReference type="SUPFAM" id="SSF47336">
    <property type="entry name" value="ACP-like"/>
    <property type="match status" value="1"/>
</dbReference>
<gene>
    <name evidence="10" type="ORF">F5Z01DRAFT_693272</name>
</gene>
<dbReference type="InterPro" id="IPR014043">
    <property type="entry name" value="Acyl_transferase_dom"/>
</dbReference>
<dbReference type="InterPro" id="IPR036736">
    <property type="entry name" value="ACP-like_sf"/>
</dbReference>
<sequence length="1693" mass="184229">MACRTAGGNDTPEKLWQFLLDKKDGSGEVPSHRWEPWYRRDTRNAKEIDKTLNKGYFIHDLENFDASFFGISPKEAEQMDPHQRLALELSWEALEHAGINPKDLAKSDTAVYMGIDSDDYSRLLMEDIPNIEPWMGIGTAAHGVANRVSYHLDLMGPSAAVDAACASSLVAVDSGRLAIQLRESEVALVGGVNVLLAPALTRMLDKAGALSQEGICRSFDDAANGYARGEGGAVLVLKNLRSAQRDGDRILAVLKGSAVAQDGKTNGIMAPNTDAQELVGRRALQRAGVDPLTIGYVEAHATATPLGDPTEISAIAKLYGHGVKRPKEAPCQVGSIKPNIGHLEAAAGAIGMIKAVMAVYKGQLAPQTYLDKLNSRVDWAECGLEVVRDAKPWKQRSLRRAAVCSYGYGGTVSHAIIEEWGNVPVDSQLLPAEGELVPMIITAPLEKRLSQQVKELADWLATPDGQASSLHLVANTLAQRRAMHDHRLTVLVRNHDNATDLLGRIVSNSLKKEDLVLSGRALPASTAQATSPVWVFSGHGAQWLDMGRKLHGTDFQDAISEIEPVIQEELGFSIREALATGDFESSERAQIATYAVQYGLSRMLMAKGLRPSAVVGHSIGEMAASVQLMQKFRDQEVETFRVKTDIAFHSPMLDQLQDPLRNALDSALDPQEPTIPLYSTSLDNARGRQPRGVDYWVNNMVKPVQLRSAIQAAADDGHRMFLEVSSHPIVLHSVRETLLEVGLKEKDFVTTCTMRRNTMPEETITIAISNLFVHGAHVDFGTFIGEKGHWCTGVPRSPWFHKPYYRQVETGAIEQASMHDAETHHLLGRRTAVGGTDISLFGTKLSIETKPFPGTHPLDGTEIIPAGVYINTFHHATGGRELSDIQLRVPVSMTNDIRSIQVAVQGDKVSIASTNEDTGSKPSRDEFWIHHAACQWGRIQDNTQAAALPIDIPAIRERIVTKLPNSFAVDFLSKIGVAGIAFPWQVVEHYGNETEMIVHVDMLPGQDTLPWDSFSWAPLLDAATSVGSSIFFNKPSLRIISSIEKVLLHSREPLPKMAYLHVEEASNDKALAANVHILDEIGHLIAQIQSMKFSEVEGGAGLSGSVDSLVHQIDWVPARFSETPRPLGHVVLVSRSLQQVKAVRSSMQPMAKSVVHATSVKQLAATPEMLDVLSQKGSTVVYLPGSVDSVEQVAAAADEFVWETASLLQCLATHSLSEVCRMFILTNGVFEGLSPTGLAQGALIGLGRIIAAEHPDTWGGLIDHDIPDASSLLAFMYVRGHDIIRNIDGLPRRAVMRPLSRKKLHASDTAMTLLPKSDGTYVITGGLGSLGLDTADFLVKKGARRILLVSRRPFPVRSSWAKLVADNDEFASAIRRIQSMERAGAAVCTAAIDMSLPDASKDLLRALDNMQLPRVLGVVHCAGVLEDSLVLETSRDSFRRVMAPKVNGALALHEAFPPGSVDFFVLYSSIGQLVGTVGQASYGASNAFLDAMAYHRRAQGDNAVAMQFTAWRGSGMGASTEFLTVELESKGITDISSEEAFRAWEHLGKFDIGSAVVTRCLAIDEGSPVAVPILEDIVVRRPRAQVNGQGQEDKDGLGVSASINARPTDAEGLRQWLEVSIRQCIAAVLMMPDITEIDGGTMVNDLGIDSVMTVALRRQFQDFFQIKVPPTLTWKHPTVDSMVPWFAAKLQEE</sequence>
<dbReference type="Gene3D" id="3.40.366.10">
    <property type="entry name" value="Malonyl-Coenzyme A Acyl Carrier Protein, domain 2"/>
    <property type="match status" value="2"/>
</dbReference>
<dbReference type="GO" id="GO:0004315">
    <property type="term" value="F:3-oxoacyl-[acyl-carrier-protein] synthase activity"/>
    <property type="evidence" value="ECO:0007669"/>
    <property type="project" value="InterPro"/>
</dbReference>
<evidence type="ECO:0000256" key="3">
    <source>
        <dbReference type="ARBA" id="ARBA00022679"/>
    </source>
</evidence>
<dbReference type="SMART" id="SM00825">
    <property type="entry name" value="PKS_KS"/>
    <property type="match status" value="1"/>
</dbReference>
<comment type="caution">
    <text evidence="10">The sequence shown here is derived from an EMBL/GenBank/DDBJ whole genome shotgun (WGS) entry which is preliminary data.</text>
</comment>
<accession>A0A9P7ZFV9</accession>
<dbReference type="InterPro" id="IPR057326">
    <property type="entry name" value="KR_dom"/>
</dbReference>
<evidence type="ECO:0000256" key="5">
    <source>
        <dbReference type="ARBA" id="ARBA00023268"/>
    </source>
</evidence>
<dbReference type="PROSITE" id="PS00012">
    <property type="entry name" value="PHOSPHOPANTETHEINE"/>
    <property type="match status" value="1"/>
</dbReference>
<dbReference type="InterPro" id="IPR050091">
    <property type="entry name" value="PKS_NRPS_Biosynth_Enz"/>
</dbReference>
<feature type="active site" description="Proton acceptor; for dehydratase activity" evidence="6">
    <location>
        <position position="856"/>
    </location>
</feature>
<feature type="active site" description="Proton donor; for dehydratase activity" evidence="6">
    <location>
        <position position="1021"/>
    </location>
</feature>
<evidence type="ECO:0000259" key="7">
    <source>
        <dbReference type="PROSITE" id="PS50075"/>
    </source>
</evidence>
<dbReference type="GO" id="GO:0044550">
    <property type="term" value="P:secondary metabolite biosynthetic process"/>
    <property type="evidence" value="ECO:0007669"/>
    <property type="project" value="TreeGrafter"/>
</dbReference>
<feature type="domain" description="PKS/mFAS DH" evidence="9">
    <location>
        <begin position="824"/>
        <end position="1102"/>
    </location>
</feature>
<dbReference type="InterPro" id="IPR006162">
    <property type="entry name" value="Ppantetheine_attach_site"/>
</dbReference>
<dbReference type="Gene3D" id="3.40.50.720">
    <property type="entry name" value="NAD(P)-binding Rossmann-like Domain"/>
    <property type="match status" value="1"/>
</dbReference>
<dbReference type="PANTHER" id="PTHR43775:SF22">
    <property type="entry name" value="SYNTHASE, PUTATIVE (JCVI)-RELATED"/>
    <property type="match status" value="1"/>
</dbReference>
<dbReference type="SMART" id="SM00827">
    <property type="entry name" value="PKS_AT"/>
    <property type="match status" value="1"/>
</dbReference>
<dbReference type="InterPro" id="IPR013968">
    <property type="entry name" value="PKS_KR"/>
</dbReference>
<feature type="domain" description="Ketosynthase family 3 (KS3)" evidence="8">
    <location>
        <begin position="1"/>
        <end position="419"/>
    </location>
</feature>
<dbReference type="Gene3D" id="3.30.70.250">
    <property type="entry name" value="Malonyl-CoA ACP transacylase, ACP-binding"/>
    <property type="match status" value="1"/>
</dbReference>
<dbReference type="Pfam" id="PF08659">
    <property type="entry name" value="KR"/>
    <property type="match status" value="1"/>
</dbReference>
<dbReference type="InterPro" id="IPR032821">
    <property type="entry name" value="PKS_assoc"/>
</dbReference>
<dbReference type="GeneID" id="70297113"/>
<dbReference type="SUPFAM" id="SSF52151">
    <property type="entry name" value="FabD/lysophospholipase-like"/>
    <property type="match status" value="1"/>
</dbReference>
<dbReference type="InterPro" id="IPR001227">
    <property type="entry name" value="Ac_transferase_dom_sf"/>
</dbReference>
<keyword evidence="11" id="KW-1185">Reference proteome</keyword>
<dbReference type="InterPro" id="IPR009081">
    <property type="entry name" value="PP-bd_ACP"/>
</dbReference>
<keyword evidence="3" id="KW-0808">Transferase</keyword>
<evidence type="ECO:0000256" key="2">
    <source>
        <dbReference type="ARBA" id="ARBA00022553"/>
    </source>
</evidence>
<dbReference type="EMBL" id="MU251271">
    <property type="protein sequence ID" value="KAG9250971.1"/>
    <property type="molecule type" value="Genomic_DNA"/>
</dbReference>
<evidence type="ECO:0000256" key="1">
    <source>
        <dbReference type="ARBA" id="ARBA00022450"/>
    </source>
</evidence>
<dbReference type="SUPFAM" id="SSF51735">
    <property type="entry name" value="NAD(P)-binding Rossmann-fold domains"/>
    <property type="match status" value="2"/>
</dbReference>
<dbReference type="Pfam" id="PF16197">
    <property type="entry name" value="KAsynt_C_assoc"/>
    <property type="match status" value="1"/>
</dbReference>
<dbReference type="InterPro" id="IPR014031">
    <property type="entry name" value="Ketoacyl_synth_C"/>
</dbReference>
<dbReference type="GO" id="GO:0006633">
    <property type="term" value="P:fatty acid biosynthetic process"/>
    <property type="evidence" value="ECO:0007669"/>
    <property type="project" value="InterPro"/>
</dbReference>
<dbReference type="InterPro" id="IPR016039">
    <property type="entry name" value="Thiolase-like"/>
</dbReference>
<dbReference type="CDD" id="cd05274">
    <property type="entry name" value="KR_FAS_SDR_x"/>
    <property type="match status" value="1"/>
</dbReference>
<dbReference type="InterPro" id="IPR018201">
    <property type="entry name" value="Ketoacyl_synth_AS"/>
</dbReference>
<dbReference type="InterPro" id="IPR016035">
    <property type="entry name" value="Acyl_Trfase/lysoPLipase"/>
</dbReference>
<dbReference type="SUPFAM" id="SSF53901">
    <property type="entry name" value="Thiolase-like"/>
    <property type="match status" value="1"/>
</dbReference>
<dbReference type="GO" id="GO:0004312">
    <property type="term" value="F:fatty acid synthase activity"/>
    <property type="evidence" value="ECO:0007669"/>
    <property type="project" value="TreeGrafter"/>
</dbReference>
<dbReference type="InterPro" id="IPR036291">
    <property type="entry name" value="NAD(P)-bd_dom_sf"/>
</dbReference>
<dbReference type="InterPro" id="IPR014030">
    <property type="entry name" value="Ketoacyl_synth_N"/>
</dbReference>
<dbReference type="SMART" id="SM00822">
    <property type="entry name" value="PKS_KR"/>
    <property type="match status" value="1"/>
</dbReference>
<keyword evidence="1" id="KW-0596">Phosphopantetheine</keyword>
<dbReference type="Pfam" id="PF00109">
    <property type="entry name" value="ketoacyl-synt"/>
    <property type="match status" value="1"/>
</dbReference>
<name>A0A9P7ZFV9_9HYPO</name>
<dbReference type="PANTHER" id="PTHR43775">
    <property type="entry name" value="FATTY ACID SYNTHASE"/>
    <property type="match status" value="1"/>
</dbReference>